<keyword evidence="1" id="KW-0472">Membrane</keyword>
<organism evidence="3 4">
    <name type="scientific">Naegleria lovaniensis</name>
    <name type="common">Amoeba</name>
    <dbReference type="NCBI Taxonomy" id="51637"/>
    <lineage>
        <taxon>Eukaryota</taxon>
        <taxon>Discoba</taxon>
        <taxon>Heterolobosea</taxon>
        <taxon>Tetramitia</taxon>
        <taxon>Eutetramitia</taxon>
        <taxon>Vahlkampfiidae</taxon>
        <taxon>Naegleria</taxon>
    </lineage>
</organism>
<feature type="transmembrane region" description="Helical" evidence="1">
    <location>
        <begin position="311"/>
        <end position="335"/>
    </location>
</feature>
<feature type="transmembrane region" description="Helical" evidence="1">
    <location>
        <begin position="49"/>
        <end position="71"/>
    </location>
</feature>
<proteinExistence type="predicted"/>
<feature type="transmembrane region" description="Helical" evidence="1">
    <location>
        <begin position="91"/>
        <end position="111"/>
    </location>
</feature>
<feature type="transmembrane region" description="Helical" evidence="1">
    <location>
        <begin position="347"/>
        <end position="370"/>
    </location>
</feature>
<evidence type="ECO:0000259" key="2">
    <source>
        <dbReference type="PROSITE" id="PS50132"/>
    </source>
</evidence>
<evidence type="ECO:0000313" key="3">
    <source>
        <dbReference type="EMBL" id="KAG2387643.1"/>
    </source>
</evidence>
<keyword evidence="1" id="KW-1133">Transmembrane helix</keyword>
<feature type="transmembrane region" description="Helical" evidence="1">
    <location>
        <begin position="376"/>
        <end position="403"/>
    </location>
</feature>
<feature type="domain" description="RGS" evidence="2">
    <location>
        <begin position="424"/>
        <end position="485"/>
    </location>
</feature>
<feature type="transmembrane region" description="Helical" evidence="1">
    <location>
        <begin position="249"/>
        <end position="274"/>
    </location>
</feature>
<gene>
    <name evidence="3" type="ORF">C9374_001237</name>
</gene>
<reference evidence="3 4" key="1">
    <citation type="journal article" date="2018" name="BMC Genomics">
        <title>The genome of Naegleria lovaniensis, the basis for a comparative approach to unravel pathogenicity factors of the human pathogenic amoeba N. fowleri.</title>
        <authorList>
            <person name="Liechti N."/>
            <person name="Schurch N."/>
            <person name="Bruggmann R."/>
            <person name="Wittwer M."/>
        </authorList>
    </citation>
    <scope>NUCLEOTIDE SEQUENCE [LARGE SCALE GENOMIC DNA]</scope>
    <source>
        <strain evidence="3 4">ATCC 30569</strain>
    </source>
</reference>
<protein>
    <recommendedName>
        <fullName evidence="2">RGS domain-containing protein</fullName>
    </recommendedName>
</protein>
<dbReference type="InterPro" id="IPR044926">
    <property type="entry name" value="RGS_subdomain_2"/>
</dbReference>
<keyword evidence="4" id="KW-1185">Reference proteome</keyword>
<dbReference type="Proteomes" id="UP000816034">
    <property type="component" value="Unassembled WGS sequence"/>
</dbReference>
<evidence type="ECO:0000256" key="1">
    <source>
        <dbReference type="SAM" id="Phobius"/>
    </source>
</evidence>
<evidence type="ECO:0000313" key="4">
    <source>
        <dbReference type="Proteomes" id="UP000816034"/>
    </source>
</evidence>
<dbReference type="PROSITE" id="PS50132">
    <property type="entry name" value="RGS"/>
    <property type="match status" value="1"/>
</dbReference>
<sequence>MTNQYRLTSLSNNATQQLTNDSTVCHPILLSQGATSLNGLCDDTPSARAVAGTILSVHVLLVIVSLTGLYYKLKKLSAINDEKKVNYLSVARNPALITLTLLVGLFLNAVMNGRVLIGRKIELDEFPEGVSTVGSDISNISHASSSGGGGVTSDILLLDSPRQQQHVWMELNSSNNHNIQTSSNVTNSAIHNSPNLAHSTLDSSTTVTIAESVQQQQQQYRIGRMESSFERFEKEKLLKWYKLLISSKFVILSYCAVLILHSTIFLICGIVDYFNWQYYLDHPDEKRSSILFVVNSFLFSPSGCGNSTGNLLVFVSNIVVYGPSAVIFIIWSLLTRKKDIWRVRLEVVLISVNWVFALITYALPSFIQIIDILVDYYVPWISFIFIACIIDCFVACTLPVFFYQKITPSSLHERKINKQEYGNDIQKCLRDPKWNSLFLQFTQSSFAPENVMCWNSIQRFKTVPEKTRKDLLRVIADTYLREGAPLELNVARKVFNNFEEIFNLLKEEGEATTMTCNRRERETGKTMEFLTPRRRSMKITMSIPHDILDKVEKICEMNMMDNFDQFYVIHYKALTLELGIS</sequence>
<dbReference type="Pfam" id="PF00615">
    <property type="entry name" value="RGS"/>
    <property type="match status" value="1"/>
</dbReference>
<keyword evidence="1" id="KW-0812">Transmembrane</keyword>
<dbReference type="GeneID" id="68093693"/>
<dbReference type="InterPro" id="IPR036305">
    <property type="entry name" value="RGS_sf"/>
</dbReference>
<comment type="caution">
    <text evidence="3">The sequence shown here is derived from an EMBL/GenBank/DDBJ whole genome shotgun (WGS) entry which is preliminary data.</text>
</comment>
<dbReference type="AlphaFoldDB" id="A0AA88GXS4"/>
<dbReference type="SUPFAM" id="SSF48097">
    <property type="entry name" value="Regulator of G-protein signaling, RGS"/>
    <property type="match status" value="1"/>
</dbReference>
<dbReference type="InterPro" id="IPR016137">
    <property type="entry name" value="RGS"/>
</dbReference>
<dbReference type="RefSeq" id="XP_044551635.1">
    <property type="nucleotide sequence ID" value="XM_044688126.1"/>
</dbReference>
<name>A0AA88GXS4_NAELO</name>
<dbReference type="EMBL" id="PYSW02000012">
    <property type="protein sequence ID" value="KAG2387643.1"/>
    <property type="molecule type" value="Genomic_DNA"/>
</dbReference>
<accession>A0AA88GXS4</accession>
<dbReference type="Gene3D" id="1.10.167.10">
    <property type="entry name" value="Regulator of G-protein Signalling 4, domain 2"/>
    <property type="match status" value="1"/>
</dbReference>